<dbReference type="Pfam" id="PF00005">
    <property type="entry name" value="ABC_tran"/>
    <property type="match status" value="1"/>
</dbReference>
<keyword evidence="4" id="KW-0067">ATP-binding</keyword>
<dbReference type="InterPro" id="IPR003439">
    <property type="entry name" value="ABC_transporter-like_ATP-bd"/>
</dbReference>
<evidence type="ECO:0000313" key="7">
    <source>
        <dbReference type="EMBL" id="PYC86145.1"/>
    </source>
</evidence>
<dbReference type="GO" id="GO:0005524">
    <property type="term" value="F:ATP binding"/>
    <property type="evidence" value="ECO:0007669"/>
    <property type="project" value="UniProtKB-KW"/>
</dbReference>
<accession>A0A2V4P731</accession>
<dbReference type="GO" id="GO:0016887">
    <property type="term" value="F:ATP hydrolysis activity"/>
    <property type="evidence" value="ECO:0007669"/>
    <property type="project" value="InterPro"/>
</dbReference>
<organism evidence="7 8">
    <name type="scientific">Streptomyces tateyamensis</name>
    <dbReference type="NCBI Taxonomy" id="565073"/>
    <lineage>
        <taxon>Bacteria</taxon>
        <taxon>Bacillati</taxon>
        <taxon>Actinomycetota</taxon>
        <taxon>Actinomycetes</taxon>
        <taxon>Kitasatosporales</taxon>
        <taxon>Streptomycetaceae</taxon>
        <taxon>Streptomyces</taxon>
    </lineage>
</organism>
<dbReference type="SMART" id="SM00382">
    <property type="entry name" value="AAA"/>
    <property type="match status" value="1"/>
</dbReference>
<dbReference type="EMBL" id="PYBW01000020">
    <property type="protein sequence ID" value="PYC86145.1"/>
    <property type="molecule type" value="Genomic_DNA"/>
</dbReference>
<gene>
    <name evidence="7" type="ORF">C7C46_05775</name>
</gene>
<comment type="similarity">
    <text evidence="1">Belongs to the ABC transporter superfamily.</text>
</comment>
<feature type="region of interest" description="Disordered" evidence="5">
    <location>
        <begin position="413"/>
        <end position="482"/>
    </location>
</feature>
<evidence type="ECO:0000259" key="6">
    <source>
        <dbReference type="PROSITE" id="PS50893"/>
    </source>
</evidence>
<dbReference type="AlphaFoldDB" id="A0A2V4P731"/>
<dbReference type="InterPro" id="IPR027417">
    <property type="entry name" value="P-loop_NTPase"/>
</dbReference>
<name>A0A2V4P731_9ACTN</name>
<feature type="compositionally biased region" description="Low complexity" evidence="5">
    <location>
        <begin position="516"/>
        <end position="525"/>
    </location>
</feature>
<dbReference type="InterPro" id="IPR003593">
    <property type="entry name" value="AAA+_ATPase"/>
</dbReference>
<reference evidence="7 8" key="1">
    <citation type="submission" date="2018-03" db="EMBL/GenBank/DDBJ databases">
        <title>Bioinformatic expansion and discovery of thiopeptide antibiotics.</title>
        <authorList>
            <person name="Schwalen C.J."/>
            <person name="Hudson G.A."/>
            <person name="Mitchell D.A."/>
        </authorList>
    </citation>
    <scope>NUCLEOTIDE SEQUENCE [LARGE SCALE GENOMIC DNA]</scope>
    <source>
        <strain evidence="7 8">ATCC 21389</strain>
    </source>
</reference>
<keyword evidence="8" id="KW-1185">Reference proteome</keyword>
<evidence type="ECO:0000256" key="1">
    <source>
        <dbReference type="ARBA" id="ARBA00005417"/>
    </source>
</evidence>
<evidence type="ECO:0000313" key="8">
    <source>
        <dbReference type="Proteomes" id="UP000248039"/>
    </source>
</evidence>
<dbReference type="PANTHER" id="PTHR43335">
    <property type="entry name" value="ABC TRANSPORTER, ATP-BINDING PROTEIN"/>
    <property type="match status" value="1"/>
</dbReference>
<evidence type="ECO:0000256" key="5">
    <source>
        <dbReference type="SAM" id="MobiDB-lite"/>
    </source>
</evidence>
<feature type="compositionally biased region" description="Low complexity" evidence="5">
    <location>
        <begin position="532"/>
        <end position="567"/>
    </location>
</feature>
<dbReference type="PROSITE" id="PS50893">
    <property type="entry name" value="ABC_TRANSPORTER_2"/>
    <property type="match status" value="1"/>
</dbReference>
<dbReference type="Gene3D" id="3.40.50.300">
    <property type="entry name" value="P-loop containing nucleotide triphosphate hydrolases"/>
    <property type="match status" value="1"/>
</dbReference>
<evidence type="ECO:0000256" key="2">
    <source>
        <dbReference type="ARBA" id="ARBA00022448"/>
    </source>
</evidence>
<feature type="region of interest" description="Disordered" evidence="5">
    <location>
        <begin position="320"/>
        <end position="340"/>
    </location>
</feature>
<protein>
    <recommendedName>
        <fullName evidence="6">ABC transporter domain-containing protein</fullName>
    </recommendedName>
</protein>
<keyword evidence="3" id="KW-0547">Nucleotide-binding</keyword>
<dbReference type="Proteomes" id="UP000248039">
    <property type="component" value="Unassembled WGS sequence"/>
</dbReference>
<proteinExistence type="inferred from homology"/>
<feature type="domain" description="ABC transporter" evidence="6">
    <location>
        <begin position="3"/>
        <end position="231"/>
    </location>
</feature>
<sequence length="651" mass="65553">MMIQASGLTKVYRRGRPALLDLGFVVRPGTVTVLLGPEGAGKTTALRLMLELEQGSGVTLFDGSTYRKLRQPERQVGVVLPSAYRRAGSPGRTARSHLRMLAAAVGVPVRRAEELLEQTRLATVADHRLRSFSPGMTCRLELAAALLGDPGTLLLDAPTDGQSPRNVEWLHAFVRAFAAGGGSVLVTTRSPQEAAQLGDRVVTLDGGQLLADQSLAEFRRTRLHPEVAVRGPQMARLADLLMAQGATVRPDGGAGLAVSGLGRTEIGELAYRNGILLHELADRVVEQPAPRAPRPVVPPAPVAPTVQLRRVTRATVGEQGLTARQPEAAAAGGGGGTRSTRSTETAVRAAAVEQDAAAAGAGAGTAVVAAAVGEVHADPPAAVLEAITVPVTAGATVAVDGVYAAVVQQAEQDGPDGHAVGRPAGATALAGPARRPGQALPMTDGAVGGAQPADSAGAVPAAGEAGHEGLPGAGVTVPAPAEPLGDRAPVGAALISVLESGRTLAPARTSSFLAEPATDPATDPAADPRPAPAAAGAPGTTPVGLRPAEPALTGAAGAAPTGVAAPGPAVPPPAEERYQQAEQVQMPLAGPARDRLAAFLGVAALPDTAVPVPPALADAPVLTSFPADVPTLNSFPADSPQPLTGPDHWNG</sequence>
<feature type="region of interest" description="Disordered" evidence="5">
    <location>
        <begin position="511"/>
        <end position="580"/>
    </location>
</feature>
<keyword evidence="2" id="KW-0813">Transport</keyword>
<dbReference type="SUPFAM" id="SSF52540">
    <property type="entry name" value="P-loop containing nucleoside triphosphate hydrolases"/>
    <property type="match status" value="1"/>
</dbReference>
<evidence type="ECO:0000256" key="3">
    <source>
        <dbReference type="ARBA" id="ARBA00022741"/>
    </source>
</evidence>
<feature type="region of interest" description="Disordered" evidence="5">
    <location>
        <begin position="632"/>
        <end position="651"/>
    </location>
</feature>
<evidence type="ECO:0000256" key="4">
    <source>
        <dbReference type="ARBA" id="ARBA00022840"/>
    </source>
</evidence>
<comment type="caution">
    <text evidence="7">The sequence shown here is derived from an EMBL/GenBank/DDBJ whole genome shotgun (WGS) entry which is preliminary data.</text>
</comment>
<dbReference type="PANTHER" id="PTHR43335:SF4">
    <property type="entry name" value="ABC TRANSPORTER, ATP-BINDING PROTEIN"/>
    <property type="match status" value="1"/>
</dbReference>